<dbReference type="Gene3D" id="1.10.3020.20">
    <property type="match status" value="1"/>
</dbReference>
<evidence type="ECO:0000256" key="5">
    <source>
        <dbReference type="ARBA" id="ARBA00023163"/>
    </source>
</evidence>
<dbReference type="GO" id="GO:0006351">
    <property type="term" value="P:DNA-templated transcription"/>
    <property type="evidence" value="ECO:0007669"/>
    <property type="project" value="InterPro"/>
</dbReference>
<name>A0AA38XM36_9EURO</name>
<keyword evidence="9" id="KW-1185">Reference proteome</keyword>
<dbReference type="GO" id="GO:0008239">
    <property type="term" value="F:dipeptidyl-peptidase activity"/>
    <property type="evidence" value="ECO:0007669"/>
    <property type="project" value="InterPro"/>
</dbReference>
<keyword evidence="3" id="KW-0862">Zinc</keyword>
<dbReference type="Proteomes" id="UP001172673">
    <property type="component" value="Unassembled WGS sequence"/>
</dbReference>
<evidence type="ECO:0000259" key="7">
    <source>
        <dbReference type="SMART" id="SM00939"/>
    </source>
</evidence>
<dbReference type="InterPro" id="IPR013736">
    <property type="entry name" value="Xaa-Pro_dipept_C"/>
</dbReference>
<dbReference type="InterPro" id="IPR005674">
    <property type="entry name" value="CocE/Ser_esterase"/>
</dbReference>
<evidence type="ECO:0000313" key="9">
    <source>
        <dbReference type="Proteomes" id="UP001172673"/>
    </source>
</evidence>
<dbReference type="InterPro" id="IPR000383">
    <property type="entry name" value="Xaa-Pro-like_dom"/>
</dbReference>
<keyword evidence="5" id="KW-0804">Transcription</keyword>
<evidence type="ECO:0000256" key="1">
    <source>
        <dbReference type="ARBA" id="ARBA00022723"/>
    </source>
</evidence>
<evidence type="ECO:0000313" key="8">
    <source>
        <dbReference type="EMBL" id="KAJ9615478.1"/>
    </source>
</evidence>
<dbReference type="Pfam" id="PF02129">
    <property type="entry name" value="Peptidase_S15"/>
    <property type="match status" value="1"/>
</dbReference>
<dbReference type="Pfam" id="PF04082">
    <property type="entry name" value="Fungal_trans"/>
    <property type="match status" value="1"/>
</dbReference>
<dbReference type="InterPro" id="IPR029058">
    <property type="entry name" value="AB_hydrolase_fold"/>
</dbReference>
<keyword evidence="1" id="KW-0479">Metal-binding</keyword>
<reference evidence="8" key="1">
    <citation type="submission" date="2022-10" db="EMBL/GenBank/DDBJ databases">
        <title>Culturing micro-colonial fungi from biological soil crusts in the Mojave desert and describing Neophaeococcomyces mojavensis, and introducing the new genera and species Taxawa tesnikishii.</title>
        <authorList>
            <person name="Kurbessoian T."/>
            <person name="Stajich J.E."/>
        </authorList>
    </citation>
    <scope>NUCLEOTIDE SEQUENCE</scope>
    <source>
        <strain evidence="8">TK_41</strain>
    </source>
</reference>
<comment type="caution">
    <text evidence="8">The sequence shown here is derived from an EMBL/GenBank/DDBJ whole genome shotgun (WGS) entry which is preliminary data.</text>
</comment>
<keyword evidence="2" id="KW-0378">Hydrolase</keyword>
<organism evidence="8 9">
    <name type="scientific">Cladophialophora chaetospira</name>
    <dbReference type="NCBI Taxonomy" id="386627"/>
    <lineage>
        <taxon>Eukaryota</taxon>
        <taxon>Fungi</taxon>
        <taxon>Dikarya</taxon>
        <taxon>Ascomycota</taxon>
        <taxon>Pezizomycotina</taxon>
        <taxon>Eurotiomycetes</taxon>
        <taxon>Chaetothyriomycetidae</taxon>
        <taxon>Chaetothyriales</taxon>
        <taxon>Herpotrichiellaceae</taxon>
        <taxon>Cladophialophora</taxon>
    </lineage>
</organism>
<dbReference type="GO" id="GO:0003677">
    <property type="term" value="F:DNA binding"/>
    <property type="evidence" value="ECO:0007669"/>
    <property type="project" value="InterPro"/>
</dbReference>
<dbReference type="Gene3D" id="2.60.120.260">
    <property type="entry name" value="Galactose-binding domain-like"/>
    <property type="match status" value="1"/>
</dbReference>
<sequence>MATAFIKLVSLGIVQDVSTGLSTSDPFLPSIGESVEVQEEENTLDFDGDFQVQGTDDIAADISPTLVQSTHTFSMSQEEPTARDILGATMSFPPMGISLQYDKDPFLGDLEMLDFSFLNDFGPSRLPSPPPVDLVPEITPQQLAMSAGAEAYKHSVALTAWNPSTEENYDREQQDLILTQNQMETSPYNAVPSRDNKVIPKKELLQKTRDCILAMILKHTTEATSNRIVTCFPSLEILRDLIHHALMHMGLRQIGNFIHFPTLELDKQRPELLGSIIAYGSVFSPSPEVRKFGYALQETIRVAINHLVRTDNATLRELGVAQAFYLQSYLGWYSGVARKIEITEANSMLGVTMLRRGKRLRTDQYQLPETLISLLAASLEQKWQTWAEQESFKRLVYFAITLDFHVGPARNVNALFSCHEIGTPLPSSTKWWNAAQAADWLRLVKEDTDQKTLQPLPLCQVMRQPHLLTSCTGLMDNRLAAVAYLAGCLSLVTDYWHTTKLMHGPQQMDDFVSKSRRAELSSLLEQLSVELTDSSKYGPEVDILQEWTFLHLNVSFEEVSRYCGSGSNQDAQVSAPYVQRWYQSPESREAAWHAGQIFRAAKALSGGALLDVYVIALFQAGVVLWVWSLLRKVLPIIPGQGALRVVIDGEETAEVIRFLKTGRCQPCLTDKSGTIVPVDDSAVVAELAKDIIKTNWDKEAMPWTTYEAFRFMEDFAKATRQREDLYVVDDETYPYKFEQNVTIQLKSFEGLVRCNVYRPKTANPVPVIITYGPYGKDISYKDFHAKSFSEVNPKHQSVHSSFETPDPAFWTAHGYAILRADEIGLGQSPGVLDTMSKSTSEAFADVIEWAAEQPWSNGKVGLAGISYFAGSQWRVAARQPKGLAAIIPVDGMADYYRDRCRHGGILTGFLKWWFDRQVLSNQYGRPGKAARNWGPDTIEGDLSEEELMANLHDQTVENAQHFFRDDPYYASREYNLEDITVPLLSFANWGSFMIHLHGNYEGFRLASSEKKFLRMLTGRHDLPFYEDEHVELQLSFFDAFLKDEDRGGWTDGTRPPVDLILRKGNVGYNNPAAEKAFERRFEHEWPLARTRYTKHHLTPEGQLSTDKTRARYGRISYEALGNVNNQKFVHFTSDPLPAETEITGYIVAHLNVSVTALPGGPVPTDLDLFLTLRHFGADGDEIFYTGITGEPVPLCKGWQRLSLRHVNKEHPRHREWLPHRDYFARDVLPVIPGEIYPVDVEIWATNVVAAKGDCIVFEVSSGDTQGSGLFGHDTPERSYERFHGSNHIHFGPQYENFVTLPIIPSP</sequence>
<dbReference type="NCBIfam" id="TIGR00976">
    <property type="entry name" value="CocE_NonD"/>
    <property type="match status" value="1"/>
</dbReference>
<proteinExistence type="predicted"/>
<keyword evidence="6" id="KW-0539">Nucleus</keyword>
<evidence type="ECO:0000256" key="4">
    <source>
        <dbReference type="ARBA" id="ARBA00023015"/>
    </source>
</evidence>
<dbReference type="PANTHER" id="PTHR47660:SF2">
    <property type="entry name" value="TRANSCRIPTION FACTOR WITH C2H2 AND ZN(2)-CYS(6) DNA BINDING DOMAIN (EUROFUNG)"/>
    <property type="match status" value="1"/>
</dbReference>
<dbReference type="EMBL" id="JAPDRK010000002">
    <property type="protein sequence ID" value="KAJ9615478.1"/>
    <property type="molecule type" value="Genomic_DNA"/>
</dbReference>
<feature type="domain" description="Xaa-Pro dipeptidyl-peptidase C-terminal" evidence="7">
    <location>
        <begin position="1034"/>
        <end position="1299"/>
    </location>
</feature>
<dbReference type="SUPFAM" id="SSF53474">
    <property type="entry name" value="alpha/beta-Hydrolases"/>
    <property type="match status" value="1"/>
</dbReference>
<keyword evidence="4" id="KW-0805">Transcription regulation</keyword>
<evidence type="ECO:0000256" key="3">
    <source>
        <dbReference type="ARBA" id="ARBA00022833"/>
    </source>
</evidence>
<protein>
    <recommendedName>
        <fullName evidence="7">Xaa-Pro dipeptidyl-peptidase C-terminal domain-containing protein</fullName>
    </recommendedName>
</protein>
<dbReference type="InterPro" id="IPR008979">
    <property type="entry name" value="Galactose-bd-like_sf"/>
</dbReference>
<dbReference type="InterPro" id="IPR007219">
    <property type="entry name" value="XnlR_reg_dom"/>
</dbReference>
<dbReference type="GO" id="GO:0008270">
    <property type="term" value="F:zinc ion binding"/>
    <property type="evidence" value="ECO:0007669"/>
    <property type="project" value="InterPro"/>
</dbReference>
<dbReference type="Gene3D" id="3.40.50.1820">
    <property type="entry name" value="alpha/beta hydrolase"/>
    <property type="match status" value="1"/>
</dbReference>
<evidence type="ECO:0000256" key="6">
    <source>
        <dbReference type="ARBA" id="ARBA00023242"/>
    </source>
</evidence>
<dbReference type="SUPFAM" id="SSF49785">
    <property type="entry name" value="Galactose-binding domain-like"/>
    <property type="match status" value="1"/>
</dbReference>
<gene>
    <name evidence="8" type="ORF">H2200_001553</name>
</gene>
<dbReference type="Pfam" id="PF08530">
    <property type="entry name" value="PepX_C"/>
    <property type="match status" value="1"/>
</dbReference>
<dbReference type="PANTHER" id="PTHR47660">
    <property type="entry name" value="TRANSCRIPTION FACTOR WITH C2H2 AND ZN(2)-CYS(6) DNA BINDING DOMAIN (EUROFUNG)-RELATED-RELATED"/>
    <property type="match status" value="1"/>
</dbReference>
<dbReference type="SMART" id="SM00939">
    <property type="entry name" value="PepX_C"/>
    <property type="match status" value="1"/>
</dbReference>
<evidence type="ECO:0000256" key="2">
    <source>
        <dbReference type="ARBA" id="ARBA00022801"/>
    </source>
</evidence>
<accession>A0AA38XM36</accession>